<sequence length="209" mass="23474">MDNLLDDLAIEIFRRVSASGFTNLAPMLTVSKKQSQLAFSPGVLRLLPLDEFFNNAELINEGSSFRCFFKKCVAAKNPVAIYLESLRIAAQTGDISVAIDMLFSVDVVSDYNIFARGIFLITADFTEPGIATISYLFSRVGSVAQMDVIGNVVYRHLLIFRPVTRRLFANLRVVDSIPRCLGGHCTVQSRCLNCFLFWFVVKFNNVLRR</sequence>
<name>D7LHP5_ARALL</name>
<reference evidence="2" key="1">
    <citation type="journal article" date="2011" name="Nat. Genet.">
        <title>The Arabidopsis lyrata genome sequence and the basis of rapid genome size change.</title>
        <authorList>
            <person name="Hu T.T."/>
            <person name="Pattyn P."/>
            <person name="Bakker E.G."/>
            <person name="Cao J."/>
            <person name="Cheng J.-F."/>
            <person name="Clark R.M."/>
            <person name="Fahlgren N."/>
            <person name="Fawcett J.A."/>
            <person name="Grimwood J."/>
            <person name="Gundlach H."/>
            <person name="Haberer G."/>
            <person name="Hollister J.D."/>
            <person name="Ossowski S."/>
            <person name="Ottilar R.P."/>
            <person name="Salamov A.A."/>
            <person name="Schneeberger K."/>
            <person name="Spannagl M."/>
            <person name="Wang X."/>
            <person name="Yang L."/>
            <person name="Nasrallah M.E."/>
            <person name="Bergelson J."/>
            <person name="Carrington J.C."/>
            <person name="Gaut B.S."/>
            <person name="Schmutz J."/>
            <person name="Mayer K.F.X."/>
            <person name="Van de Peer Y."/>
            <person name="Grigoriev I.V."/>
            <person name="Nordborg M."/>
            <person name="Weigel D."/>
            <person name="Guo Y.-L."/>
        </authorList>
    </citation>
    <scope>NUCLEOTIDE SEQUENCE [LARGE SCALE GENOMIC DNA]</scope>
    <source>
        <strain evidence="2">cv. MN47</strain>
    </source>
</reference>
<dbReference type="EMBL" id="GL348716">
    <property type="protein sequence ID" value="EFH57617.1"/>
    <property type="molecule type" value="Genomic_DNA"/>
</dbReference>
<keyword evidence="2" id="KW-1185">Reference proteome</keyword>
<evidence type="ECO:0000313" key="2">
    <source>
        <dbReference type="Proteomes" id="UP000008694"/>
    </source>
</evidence>
<organism evidence="2">
    <name type="scientific">Arabidopsis lyrata subsp. lyrata</name>
    <name type="common">Lyre-leaved rock-cress</name>
    <dbReference type="NCBI Taxonomy" id="81972"/>
    <lineage>
        <taxon>Eukaryota</taxon>
        <taxon>Viridiplantae</taxon>
        <taxon>Streptophyta</taxon>
        <taxon>Embryophyta</taxon>
        <taxon>Tracheophyta</taxon>
        <taxon>Spermatophyta</taxon>
        <taxon>Magnoliopsida</taxon>
        <taxon>eudicotyledons</taxon>
        <taxon>Gunneridae</taxon>
        <taxon>Pentapetalae</taxon>
        <taxon>rosids</taxon>
        <taxon>malvids</taxon>
        <taxon>Brassicales</taxon>
        <taxon>Brassicaceae</taxon>
        <taxon>Camelineae</taxon>
        <taxon>Arabidopsis</taxon>
    </lineage>
</organism>
<proteinExistence type="predicted"/>
<evidence type="ECO:0000313" key="1">
    <source>
        <dbReference type="EMBL" id="EFH57617.1"/>
    </source>
</evidence>
<accession>D7LHP5</accession>
<dbReference type="AlphaFoldDB" id="D7LHP5"/>
<dbReference type="Proteomes" id="UP000008694">
    <property type="component" value="Unassembled WGS sequence"/>
</dbReference>
<gene>
    <name evidence="1" type="ORF">ARALYDRAFT_902577</name>
</gene>
<protein>
    <submittedName>
        <fullName evidence="1">Uncharacterized protein</fullName>
    </submittedName>
</protein>
<dbReference type="Gramene" id="scaffold_402078.1">
    <property type="protein sequence ID" value="scaffold_402078.1"/>
    <property type="gene ID" value="scaffold_402078.1"/>
</dbReference>
<dbReference type="HOGENOM" id="CLU_100760_0_0_1"/>